<reference evidence="1" key="1">
    <citation type="submission" date="2022-10" db="EMBL/GenBank/DDBJ databases">
        <title>Cytochrome P450 Catalyzes Benzene Ring Formation in the Biosynthesis of Trialkyl-Substituted Aromatic Polyketides.</title>
        <authorList>
            <person name="Zhao E."/>
            <person name="Ge H."/>
        </authorList>
    </citation>
    <scope>NUCLEOTIDE SEQUENCE</scope>
    <source>
        <strain evidence="1">NA0869</strain>
    </source>
</reference>
<evidence type="ECO:0000313" key="2">
    <source>
        <dbReference type="Proteomes" id="UP001163878"/>
    </source>
</evidence>
<gene>
    <name evidence="1" type="ORF">OGH68_03655</name>
</gene>
<dbReference type="Proteomes" id="UP001163878">
    <property type="component" value="Chromosome"/>
</dbReference>
<accession>A0ABY6I1E5</accession>
<evidence type="ECO:0000313" key="1">
    <source>
        <dbReference type="EMBL" id="UYQ60651.1"/>
    </source>
</evidence>
<name>A0ABY6I1E5_STRPE</name>
<keyword evidence="2" id="KW-1185">Reference proteome</keyword>
<protein>
    <submittedName>
        <fullName evidence="1">Uncharacterized protein</fullName>
    </submittedName>
</protein>
<organism evidence="1 2">
    <name type="scientific">Streptomyces peucetius</name>
    <dbReference type="NCBI Taxonomy" id="1950"/>
    <lineage>
        <taxon>Bacteria</taxon>
        <taxon>Bacillati</taxon>
        <taxon>Actinomycetota</taxon>
        <taxon>Actinomycetes</taxon>
        <taxon>Kitasatosporales</taxon>
        <taxon>Streptomycetaceae</taxon>
        <taxon>Streptomyces</taxon>
    </lineage>
</organism>
<dbReference type="RefSeq" id="WP_264241857.1">
    <property type="nucleotide sequence ID" value="NZ_CP107567.1"/>
</dbReference>
<proteinExistence type="predicted"/>
<dbReference type="EMBL" id="CP107567">
    <property type="protein sequence ID" value="UYQ60651.1"/>
    <property type="molecule type" value="Genomic_DNA"/>
</dbReference>
<sequence length="100" mass="10203">MPSELADSLLEGGDPLDGFLGPLGFQVTYLAEEFADLDALSEDFGVGGLEGGLGVQRSFAPGRLALIVLLSGHAALAFTSLSRRCGHRGSGLGVVVEEGA</sequence>